<evidence type="ECO:0000256" key="2">
    <source>
        <dbReference type="ARBA" id="ARBA00001946"/>
    </source>
</evidence>
<dbReference type="RefSeq" id="WP_083727231.1">
    <property type="nucleotide sequence ID" value="NZ_FOUD01000020.1"/>
</dbReference>
<dbReference type="InterPro" id="IPR005843">
    <property type="entry name" value="A-D-PHexomutase_C"/>
</dbReference>
<keyword evidence="9" id="KW-0413">Isomerase</keyword>
<organism evidence="15 16">
    <name type="scientific">Halopseudomonas pachastrellae</name>
    <dbReference type="NCBI Taxonomy" id="254161"/>
    <lineage>
        <taxon>Bacteria</taxon>
        <taxon>Pseudomonadati</taxon>
        <taxon>Pseudomonadota</taxon>
        <taxon>Gammaproteobacteria</taxon>
        <taxon>Pseudomonadales</taxon>
        <taxon>Pseudomonadaceae</taxon>
        <taxon>Halopseudomonas</taxon>
    </lineage>
</organism>
<evidence type="ECO:0000313" key="16">
    <source>
        <dbReference type="Proteomes" id="UP000242847"/>
    </source>
</evidence>
<evidence type="ECO:0000256" key="5">
    <source>
        <dbReference type="ARBA" id="ARBA00012730"/>
    </source>
</evidence>
<reference evidence="15 16" key="1">
    <citation type="submission" date="2017-01" db="EMBL/GenBank/DDBJ databases">
        <title>Draft genome sequence of Pseudomonas pachastrellae type strain CCUG 46540T from a deep sea.</title>
        <authorList>
            <person name="Gomila M."/>
            <person name="Mulet M."/>
            <person name="Lalucat J."/>
            <person name="Garcia-Valdes E."/>
        </authorList>
    </citation>
    <scope>NUCLEOTIDE SEQUENCE [LARGE SCALE GENOMIC DNA]</scope>
    <source>
        <strain evidence="15 16">CCUG 46540</strain>
    </source>
</reference>
<evidence type="ECO:0000256" key="8">
    <source>
        <dbReference type="ARBA" id="ARBA00022842"/>
    </source>
</evidence>
<comment type="catalytic activity">
    <reaction evidence="1">
        <text>alpha-D-mannose 1-phosphate = D-mannose 6-phosphate</text>
        <dbReference type="Rhea" id="RHEA:11140"/>
        <dbReference type="ChEBI" id="CHEBI:58409"/>
        <dbReference type="ChEBI" id="CHEBI:58735"/>
        <dbReference type="EC" id="5.4.2.8"/>
    </reaction>
</comment>
<dbReference type="InterPro" id="IPR036900">
    <property type="entry name" value="A-D-PHexomutase_C_sf"/>
</dbReference>
<dbReference type="InterPro" id="IPR016055">
    <property type="entry name" value="A-D-PHexomutase_a/b/a-I/II/III"/>
</dbReference>
<gene>
    <name evidence="15" type="ORF">BXT89_09965</name>
</gene>
<feature type="domain" description="Alpha-D-phosphohexomutase alpha/beta/alpha" evidence="13">
    <location>
        <begin position="161"/>
        <end position="266"/>
    </location>
</feature>
<dbReference type="SUPFAM" id="SSF53738">
    <property type="entry name" value="Phosphoglucomutase, first 3 domains"/>
    <property type="match status" value="3"/>
</dbReference>
<evidence type="ECO:0000313" key="15">
    <source>
        <dbReference type="EMBL" id="ONM44058.1"/>
    </source>
</evidence>
<dbReference type="Pfam" id="PF02879">
    <property type="entry name" value="PGM_PMM_II"/>
    <property type="match status" value="1"/>
</dbReference>
<evidence type="ECO:0000256" key="1">
    <source>
        <dbReference type="ARBA" id="ARBA00000586"/>
    </source>
</evidence>
<dbReference type="InterPro" id="IPR016066">
    <property type="entry name" value="A-D-PHexomutase_CS"/>
</dbReference>
<keyword evidence="16" id="KW-1185">Reference proteome</keyword>
<dbReference type="Pfam" id="PF00408">
    <property type="entry name" value="PGM_PMM_IV"/>
    <property type="match status" value="1"/>
</dbReference>
<feature type="domain" description="Alpha-D-phosphohexomutase alpha/beta/alpha" evidence="14">
    <location>
        <begin position="271"/>
        <end position="380"/>
    </location>
</feature>
<dbReference type="CDD" id="cd03089">
    <property type="entry name" value="PMM_PGM"/>
    <property type="match status" value="1"/>
</dbReference>
<dbReference type="EC" id="5.4.2.8" evidence="5"/>
<protein>
    <recommendedName>
        <fullName evidence="5">phosphomannomutase</fullName>
        <ecNumber evidence="5">5.4.2.8</ecNumber>
    </recommendedName>
</protein>
<evidence type="ECO:0000256" key="10">
    <source>
        <dbReference type="RuleBase" id="RU004326"/>
    </source>
</evidence>
<dbReference type="GO" id="GO:0005975">
    <property type="term" value="P:carbohydrate metabolic process"/>
    <property type="evidence" value="ECO:0007669"/>
    <property type="project" value="InterPro"/>
</dbReference>
<comment type="caution">
    <text evidence="15">The sequence shown here is derived from an EMBL/GenBank/DDBJ whole genome shotgun (WGS) entry which is preliminary data.</text>
</comment>
<dbReference type="Pfam" id="PF02880">
    <property type="entry name" value="PGM_PMM_III"/>
    <property type="match status" value="1"/>
</dbReference>
<dbReference type="InterPro" id="IPR005844">
    <property type="entry name" value="A-D-PHexomutase_a/b/a-I"/>
</dbReference>
<dbReference type="AlphaFoldDB" id="A0A1S8DF42"/>
<name>A0A1S8DF42_9GAMM</name>
<evidence type="ECO:0000259" key="14">
    <source>
        <dbReference type="Pfam" id="PF02880"/>
    </source>
</evidence>
<dbReference type="PANTHER" id="PTHR43771:SF1">
    <property type="entry name" value="PHOSPHOMANNOMUTASE"/>
    <property type="match status" value="1"/>
</dbReference>
<dbReference type="SUPFAM" id="SSF55957">
    <property type="entry name" value="Phosphoglucomutase, C-terminal domain"/>
    <property type="match status" value="1"/>
</dbReference>
<feature type="domain" description="Alpha-D-phosphohexomutase alpha/beta/alpha" evidence="12">
    <location>
        <begin position="6"/>
        <end position="131"/>
    </location>
</feature>
<dbReference type="PROSITE" id="PS00710">
    <property type="entry name" value="PGM_PMM"/>
    <property type="match status" value="1"/>
</dbReference>
<dbReference type="PRINTS" id="PR00509">
    <property type="entry name" value="PGMPMM"/>
</dbReference>
<dbReference type="Gene3D" id="3.30.310.50">
    <property type="entry name" value="Alpha-D-phosphohexomutase, C-terminal domain"/>
    <property type="match status" value="1"/>
</dbReference>
<keyword evidence="6" id="KW-0597">Phosphoprotein</keyword>
<feature type="domain" description="Alpha-D-phosphohexomutase C-terminal" evidence="11">
    <location>
        <begin position="386"/>
        <end position="460"/>
    </location>
</feature>
<dbReference type="Pfam" id="PF02878">
    <property type="entry name" value="PGM_PMM_I"/>
    <property type="match status" value="1"/>
</dbReference>
<dbReference type="EMBL" id="MUBC01000018">
    <property type="protein sequence ID" value="ONM44058.1"/>
    <property type="molecule type" value="Genomic_DNA"/>
</dbReference>
<evidence type="ECO:0000259" key="12">
    <source>
        <dbReference type="Pfam" id="PF02878"/>
    </source>
</evidence>
<evidence type="ECO:0000256" key="7">
    <source>
        <dbReference type="ARBA" id="ARBA00022723"/>
    </source>
</evidence>
<dbReference type="GO" id="GO:0000287">
    <property type="term" value="F:magnesium ion binding"/>
    <property type="evidence" value="ECO:0007669"/>
    <property type="project" value="InterPro"/>
</dbReference>
<dbReference type="PANTHER" id="PTHR43771">
    <property type="entry name" value="PHOSPHOMANNOMUTASE"/>
    <property type="match status" value="1"/>
</dbReference>
<evidence type="ECO:0000259" key="11">
    <source>
        <dbReference type="Pfam" id="PF00408"/>
    </source>
</evidence>
<comment type="pathway">
    <text evidence="3">Nucleotide-sugar biosynthesis; GDP-alpha-D-mannose biosynthesis; alpha-D-mannose 1-phosphate from D-fructose 6-phosphate: step 2/2.</text>
</comment>
<sequence>MYKLTSFKAYDIRGQLGTELDEDIAYRIARAFAQFLKPQRIVLGGDVRATSPTLKAALANGLRDEGVNVLDLGLAGTEEVYFATFHLGVDGGIEVTASHNPIDYNGFKLVREGARPISADTGLAAIREVAEASSYELVDGKDPAVAEADRGSYELVDTRADFVKHLMGYIDVSAFDRPLKLVVNAGNGAAGPAVDAIEAAFSAAGLPVTFIKICHEPDGTFPNGIPNPILVENRATTRDAVLEHGADAGIAWDGDFDRCFLFDEQGRFIEGYYIVGLLAEAFLQKENGARIIHDPRLVWNTLEQVESNGGVAVQTKAGHAFIKERMRNEDAIYGGEMSAHHYFRDFAYCDSGMIPWLLIAELMCRKGLALSALVGERIARFPSSGEINLKVKDAPSVLKTIESQYAGDALSVDHTDGVSIEFADWRFNLRASNTEPVIRLNVESRADQALMERQTKQLLDAINAMS</sequence>
<dbReference type="GO" id="GO:0004615">
    <property type="term" value="F:phosphomannomutase activity"/>
    <property type="evidence" value="ECO:0007669"/>
    <property type="project" value="UniProtKB-EC"/>
</dbReference>
<dbReference type="InterPro" id="IPR005841">
    <property type="entry name" value="Alpha-D-phosphohexomutase_SF"/>
</dbReference>
<evidence type="ECO:0000259" key="13">
    <source>
        <dbReference type="Pfam" id="PF02879"/>
    </source>
</evidence>
<evidence type="ECO:0000256" key="6">
    <source>
        <dbReference type="ARBA" id="ARBA00022553"/>
    </source>
</evidence>
<dbReference type="Proteomes" id="UP000242847">
    <property type="component" value="Unassembled WGS sequence"/>
</dbReference>
<accession>A0A1S8DF42</accession>
<evidence type="ECO:0000256" key="4">
    <source>
        <dbReference type="ARBA" id="ARBA00010231"/>
    </source>
</evidence>
<evidence type="ECO:0000256" key="3">
    <source>
        <dbReference type="ARBA" id="ARBA00004699"/>
    </source>
</evidence>
<dbReference type="STRING" id="254161.SAMN05216256_12016"/>
<dbReference type="Gene3D" id="3.40.120.10">
    <property type="entry name" value="Alpha-D-Glucose-1,6-Bisphosphate, subunit A, domain 3"/>
    <property type="match status" value="3"/>
</dbReference>
<proteinExistence type="inferred from homology"/>
<keyword evidence="8 10" id="KW-0460">Magnesium</keyword>
<comment type="cofactor">
    <cofactor evidence="2">
        <name>Mg(2+)</name>
        <dbReference type="ChEBI" id="CHEBI:18420"/>
    </cofactor>
</comment>
<comment type="similarity">
    <text evidence="4 10">Belongs to the phosphohexose mutase family.</text>
</comment>
<dbReference type="InterPro" id="IPR005846">
    <property type="entry name" value="A-D-PHexomutase_a/b/a-III"/>
</dbReference>
<dbReference type="InterPro" id="IPR005845">
    <property type="entry name" value="A-D-PHexomutase_a/b/a-II"/>
</dbReference>
<keyword evidence="7 10" id="KW-0479">Metal-binding</keyword>
<evidence type="ECO:0000256" key="9">
    <source>
        <dbReference type="ARBA" id="ARBA00023235"/>
    </source>
</evidence>
<dbReference type="OrthoDB" id="9803322at2"/>